<feature type="region of interest" description="Disordered" evidence="1">
    <location>
        <begin position="112"/>
        <end position="136"/>
    </location>
</feature>
<evidence type="ECO:0008006" key="5">
    <source>
        <dbReference type="Google" id="ProtNLM"/>
    </source>
</evidence>
<reference evidence="3 4" key="1">
    <citation type="submission" date="2014-04" db="EMBL/GenBank/DDBJ databases">
        <authorList>
            <consortium name="DOE Joint Genome Institute"/>
            <person name="Kuo A."/>
            <person name="Zuccaro A."/>
            <person name="Kohler A."/>
            <person name="Nagy L.G."/>
            <person name="Floudas D."/>
            <person name="Copeland A."/>
            <person name="Barry K.W."/>
            <person name="Cichocki N."/>
            <person name="Veneault-Fourrey C."/>
            <person name="LaButti K."/>
            <person name="Lindquist E.A."/>
            <person name="Lipzen A."/>
            <person name="Lundell T."/>
            <person name="Morin E."/>
            <person name="Murat C."/>
            <person name="Sun H."/>
            <person name="Tunlid A."/>
            <person name="Henrissat B."/>
            <person name="Grigoriev I.V."/>
            <person name="Hibbett D.S."/>
            <person name="Martin F."/>
            <person name="Nordberg H.P."/>
            <person name="Cantor M.N."/>
            <person name="Hua S.X."/>
        </authorList>
    </citation>
    <scope>NUCLEOTIDE SEQUENCE [LARGE SCALE GENOMIC DNA]</scope>
    <source>
        <strain evidence="3 4">MAFF 305830</strain>
    </source>
</reference>
<gene>
    <name evidence="3" type="ORF">M408DRAFT_330428</name>
</gene>
<evidence type="ECO:0000313" key="4">
    <source>
        <dbReference type="Proteomes" id="UP000054097"/>
    </source>
</evidence>
<accession>A0A0C3AQM3</accession>
<reference evidence="4" key="2">
    <citation type="submission" date="2015-01" db="EMBL/GenBank/DDBJ databases">
        <title>Evolutionary Origins and Diversification of the Mycorrhizal Mutualists.</title>
        <authorList>
            <consortium name="DOE Joint Genome Institute"/>
            <consortium name="Mycorrhizal Genomics Consortium"/>
            <person name="Kohler A."/>
            <person name="Kuo A."/>
            <person name="Nagy L.G."/>
            <person name="Floudas D."/>
            <person name="Copeland A."/>
            <person name="Barry K.W."/>
            <person name="Cichocki N."/>
            <person name="Veneault-Fourrey C."/>
            <person name="LaButti K."/>
            <person name="Lindquist E.A."/>
            <person name="Lipzen A."/>
            <person name="Lundell T."/>
            <person name="Morin E."/>
            <person name="Murat C."/>
            <person name="Riley R."/>
            <person name="Ohm R."/>
            <person name="Sun H."/>
            <person name="Tunlid A."/>
            <person name="Henrissat B."/>
            <person name="Grigoriev I.V."/>
            <person name="Hibbett D.S."/>
            <person name="Martin F."/>
        </authorList>
    </citation>
    <scope>NUCLEOTIDE SEQUENCE [LARGE SCALE GENOMIC DNA]</scope>
    <source>
        <strain evidence="4">MAFF 305830</strain>
    </source>
</reference>
<protein>
    <recommendedName>
        <fullName evidence="5">Extracellular membrane protein CFEM domain-containing protein</fullName>
    </recommendedName>
</protein>
<proteinExistence type="predicted"/>
<feature type="signal peptide" evidence="2">
    <location>
        <begin position="1"/>
        <end position="20"/>
    </location>
</feature>
<feature type="chain" id="PRO_5002172368" description="Extracellular membrane protein CFEM domain-containing protein" evidence="2">
    <location>
        <begin position="21"/>
        <end position="158"/>
    </location>
</feature>
<dbReference type="EMBL" id="KN824303">
    <property type="protein sequence ID" value="KIM26870.1"/>
    <property type="molecule type" value="Genomic_DNA"/>
</dbReference>
<name>A0A0C3AQM3_SERVB</name>
<dbReference type="HOGENOM" id="CLU_141189_0_0_1"/>
<keyword evidence="4" id="KW-1185">Reference proteome</keyword>
<evidence type="ECO:0000313" key="3">
    <source>
        <dbReference type="EMBL" id="KIM26870.1"/>
    </source>
</evidence>
<sequence length="158" mass="16882">MLTKVLYVISALLASTTVMAQCTNGACGAANAIYKECKYSYTTLSGFQACLCTQKFLVNYDRCKGGWVCPWDGRPETLNNACIALYCPGEFDGGFDAKAFCSGYLPPTSVTTKRTTTTGTTKRTTTTATTKKTTTTGTTIRTTPTLTYGPIPIETGIA</sequence>
<dbReference type="AlphaFoldDB" id="A0A0C3AQM3"/>
<evidence type="ECO:0000256" key="2">
    <source>
        <dbReference type="SAM" id="SignalP"/>
    </source>
</evidence>
<dbReference type="Proteomes" id="UP000054097">
    <property type="component" value="Unassembled WGS sequence"/>
</dbReference>
<organism evidence="3 4">
    <name type="scientific">Serendipita vermifera MAFF 305830</name>
    <dbReference type="NCBI Taxonomy" id="933852"/>
    <lineage>
        <taxon>Eukaryota</taxon>
        <taxon>Fungi</taxon>
        <taxon>Dikarya</taxon>
        <taxon>Basidiomycota</taxon>
        <taxon>Agaricomycotina</taxon>
        <taxon>Agaricomycetes</taxon>
        <taxon>Sebacinales</taxon>
        <taxon>Serendipitaceae</taxon>
        <taxon>Serendipita</taxon>
    </lineage>
</organism>
<keyword evidence="2" id="KW-0732">Signal</keyword>
<dbReference type="OrthoDB" id="3132718at2759"/>
<evidence type="ECO:0000256" key="1">
    <source>
        <dbReference type="SAM" id="MobiDB-lite"/>
    </source>
</evidence>